<dbReference type="GO" id="GO:0003735">
    <property type="term" value="F:structural constituent of ribosome"/>
    <property type="evidence" value="ECO:0007669"/>
    <property type="project" value="InterPro"/>
</dbReference>
<dbReference type="Gene3D" id="3.30.1140.32">
    <property type="entry name" value="Ribosomal protein S3, C-terminal domain"/>
    <property type="match status" value="1"/>
</dbReference>
<keyword evidence="2" id="KW-0699">rRNA-binding</keyword>
<evidence type="ECO:0000256" key="7">
    <source>
        <dbReference type="RuleBase" id="RU003624"/>
    </source>
</evidence>
<evidence type="ECO:0000256" key="4">
    <source>
        <dbReference type="ARBA" id="ARBA00022980"/>
    </source>
</evidence>
<dbReference type="InterPro" id="IPR018280">
    <property type="entry name" value="Ribosomal_uS3_CS"/>
</dbReference>
<feature type="domain" description="Small ribosomal subunit protein uS3 C-terminal" evidence="8">
    <location>
        <begin position="120"/>
        <end position="202"/>
    </location>
</feature>
<dbReference type="InterPro" id="IPR057258">
    <property type="entry name" value="Ribosomal_uS3"/>
</dbReference>
<keyword evidence="3" id="KW-0694">RNA-binding</keyword>
<evidence type="ECO:0000256" key="6">
    <source>
        <dbReference type="ARBA" id="ARBA00035154"/>
    </source>
</evidence>
<dbReference type="SUPFAM" id="SSF54814">
    <property type="entry name" value="Prokaryotic type KH domain (KH-domain type II)"/>
    <property type="match status" value="1"/>
</dbReference>
<dbReference type="HAMAP" id="MF_01309_B">
    <property type="entry name" value="Ribosomal_uS3_B"/>
    <property type="match status" value="1"/>
</dbReference>
<keyword evidence="5 7" id="KW-0687">Ribonucleoprotein</keyword>
<dbReference type="GO" id="GO:0022627">
    <property type="term" value="C:cytosolic small ribosomal subunit"/>
    <property type="evidence" value="ECO:0007669"/>
    <property type="project" value="TreeGrafter"/>
</dbReference>
<keyword evidence="4 7" id="KW-0689">Ribosomal protein</keyword>
<dbReference type="PROSITE" id="PS00548">
    <property type="entry name" value="RIBOSOMAL_S3"/>
    <property type="match status" value="1"/>
</dbReference>
<dbReference type="InterPro" id="IPR009019">
    <property type="entry name" value="KH_sf_prok-type"/>
</dbReference>
<organism evidence="9">
    <name type="scientific">Cacopsylla melanoneura</name>
    <dbReference type="NCBI Taxonomy" id="428564"/>
    <lineage>
        <taxon>Eukaryota</taxon>
        <taxon>Metazoa</taxon>
        <taxon>Ecdysozoa</taxon>
        <taxon>Arthropoda</taxon>
        <taxon>Hexapoda</taxon>
        <taxon>Insecta</taxon>
        <taxon>Pterygota</taxon>
        <taxon>Neoptera</taxon>
        <taxon>Paraneoptera</taxon>
        <taxon>Hemiptera</taxon>
        <taxon>Sternorrhyncha</taxon>
        <taxon>Psylloidea</taxon>
        <taxon>Psyllidae</taxon>
        <taxon>Psyllinae</taxon>
        <taxon>Cacopsylla</taxon>
    </lineage>
</organism>
<dbReference type="FunFam" id="3.30.300.20:FF:000001">
    <property type="entry name" value="30S ribosomal protein S3"/>
    <property type="match status" value="1"/>
</dbReference>
<protein>
    <recommendedName>
        <fullName evidence="6">Small ribosomal subunit protein uS3c</fullName>
    </recommendedName>
</protein>
<dbReference type="SUPFAM" id="SSF54821">
    <property type="entry name" value="Ribosomal protein S3 C-terminal domain"/>
    <property type="match status" value="1"/>
</dbReference>
<proteinExistence type="inferred from homology"/>
<evidence type="ECO:0000256" key="3">
    <source>
        <dbReference type="ARBA" id="ARBA00022884"/>
    </source>
</evidence>
<dbReference type="GO" id="GO:0019843">
    <property type="term" value="F:rRNA binding"/>
    <property type="evidence" value="ECO:0007669"/>
    <property type="project" value="UniProtKB-KW"/>
</dbReference>
<dbReference type="Gene3D" id="3.30.300.20">
    <property type="match status" value="1"/>
</dbReference>
<evidence type="ECO:0000256" key="5">
    <source>
        <dbReference type="ARBA" id="ARBA00023274"/>
    </source>
</evidence>
<accession>A0A8D8SJS6</accession>
<evidence type="ECO:0000256" key="2">
    <source>
        <dbReference type="ARBA" id="ARBA00022730"/>
    </source>
</evidence>
<name>A0A8D8SJS6_9HEMI</name>
<dbReference type="InterPro" id="IPR015946">
    <property type="entry name" value="KH_dom-like_a/b"/>
</dbReference>
<dbReference type="Pfam" id="PF00189">
    <property type="entry name" value="Ribosomal_S3_C"/>
    <property type="match status" value="1"/>
</dbReference>
<dbReference type="InterPro" id="IPR001351">
    <property type="entry name" value="Ribosomal_uS3_C"/>
</dbReference>
<evidence type="ECO:0000256" key="1">
    <source>
        <dbReference type="ARBA" id="ARBA00010761"/>
    </source>
</evidence>
<comment type="similarity">
    <text evidence="1 7">Belongs to the universal ribosomal protein uS3 family.</text>
</comment>
<dbReference type="CDD" id="cd02412">
    <property type="entry name" value="KH-II_30S_S3"/>
    <property type="match status" value="1"/>
</dbReference>
<dbReference type="InterPro" id="IPR036419">
    <property type="entry name" value="Ribosomal_S3_C_sf"/>
</dbReference>
<reference evidence="9" key="1">
    <citation type="submission" date="2021-05" db="EMBL/GenBank/DDBJ databases">
        <authorList>
            <person name="Alioto T."/>
            <person name="Alioto T."/>
            <person name="Gomez Garrido J."/>
        </authorList>
    </citation>
    <scope>NUCLEOTIDE SEQUENCE</scope>
</reference>
<dbReference type="AlphaFoldDB" id="A0A8D8SJS6"/>
<dbReference type="PANTHER" id="PTHR11760:SF19">
    <property type="entry name" value="SMALL RIBOSOMAL SUBUNIT PROTEIN US3C"/>
    <property type="match status" value="1"/>
</dbReference>
<dbReference type="PANTHER" id="PTHR11760">
    <property type="entry name" value="30S/40S RIBOSOMAL PROTEIN S3"/>
    <property type="match status" value="1"/>
</dbReference>
<dbReference type="InterPro" id="IPR005704">
    <property type="entry name" value="Ribosomal_uS3_bac-typ"/>
</dbReference>
<evidence type="ECO:0000313" key="9">
    <source>
        <dbReference type="EMBL" id="CAG6669841.1"/>
    </source>
</evidence>
<dbReference type="NCBIfam" id="TIGR01009">
    <property type="entry name" value="rpsC_bact"/>
    <property type="match status" value="1"/>
</dbReference>
<dbReference type="EMBL" id="HBUF01222124">
    <property type="protein sequence ID" value="CAG6669841.1"/>
    <property type="molecule type" value="Transcribed_RNA"/>
</dbReference>
<evidence type="ECO:0000259" key="8">
    <source>
        <dbReference type="Pfam" id="PF00189"/>
    </source>
</evidence>
<dbReference type="GO" id="GO:0006412">
    <property type="term" value="P:translation"/>
    <property type="evidence" value="ECO:0007669"/>
    <property type="project" value="InterPro"/>
</dbReference>
<sequence>MGQKVNPHGVRLGIIKFWNSIWYANKKEYNKNLNDDFKIRSFLKKKLKKLFLSKIVIYRNIKLIKIIIYTSRSDSIIKNKNDNIEILCKEISKFVNIPSIINIFEIKKPEIDAKLISNNIKFQLEHRIIFRRIIKKSVQNAINNGAIGIKIELNGRIGGVEIARTEWHREGRVPLHTLRADIDYNTSIANTTYGVIGIKVWVFKGEILDNKWFFKKKIYEIINSNNDDNDDNND</sequence>